<keyword evidence="2" id="KW-1185">Reference proteome</keyword>
<proteinExistence type="predicted"/>
<evidence type="ECO:0000313" key="1">
    <source>
        <dbReference type="EMBL" id="KFD18431.1"/>
    </source>
</evidence>
<reference evidence="1 2" key="1">
    <citation type="submission" date="2014-05" db="EMBL/GenBank/DDBJ databases">
        <title>ATOL: Assembling a taxonomically balanced genome-scale reconstruction of the evolutionary history of the Enterobacteriaceae.</title>
        <authorList>
            <person name="Plunkett G.III."/>
            <person name="Neeno-Eckwall E.C."/>
            <person name="Glasner J.D."/>
            <person name="Perna N.T."/>
        </authorList>
    </citation>
    <scope>NUCLEOTIDE SEQUENCE [LARGE SCALE GENOMIC DNA]</scope>
    <source>
        <strain evidence="1 2">ATCC 33301</strain>
    </source>
</reference>
<dbReference type="AlphaFoldDB" id="A0A085JD85"/>
<gene>
    <name evidence="1" type="ORF">GTPT_2621</name>
</gene>
<sequence>MSPVRQNCLLFIGLLASGYARVLQASLKDTLLLKRIKKPDGDTRHGA</sequence>
<dbReference type="EMBL" id="JMPR01000038">
    <property type="protein sequence ID" value="KFD18431.1"/>
    <property type="molecule type" value="Genomic_DNA"/>
</dbReference>
<dbReference type="Proteomes" id="UP000028602">
    <property type="component" value="Unassembled WGS sequence"/>
</dbReference>
<protein>
    <submittedName>
        <fullName evidence="1">Uncharacterized protein</fullName>
    </submittedName>
</protein>
<evidence type="ECO:0000313" key="2">
    <source>
        <dbReference type="Proteomes" id="UP000028602"/>
    </source>
</evidence>
<name>A0A085JD85_9GAMM</name>
<accession>A0A085JD85</accession>
<comment type="caution">
    <text evidence="1">The sequence shown here is derived from an EMBL/GenBank/DDBJ whole genome shotgun (WGS) entry which is preliminary data.</text>
</comment>
<organism evidence="1 2">
    <name type="scientific">Tatumella ptyseos ATCC 33301</name>
    <dbReference type="NCBI Taxonomy" id="1005995"/>
    <lineage>
        <taxon>Bacteria</taxon>
        <taxon>Pseudomonadati</taxon>
        <taxon>Pseudomonadota</taxon>
        <taxon>Gammaproteobacteria</taxon>
        <taxon>Enterobacterales</taxon>
        <taxon>Erwiniaceae</taxon>
        <taxon>Tatumella</taxon>
    </lineage>
</organism>